<dbReference type="EMBL" id="CP072648">
    <property type="protein sequence ID" value="QUW03503.1"/>
    <property type="molecule type" value="Genomic_DNA"/>
</dbReference>
<dbReference type="PANTHER" id="PTHR12697">
    <property type="entry name" value="PBS LYASE HEAT-LIKE PROTEIN"/>
    <property type="match status" value="1"/>
</dbReference>
<name>A0ABX8B987_9BACT</name>
<protein>
    <submittedName>
        <fullName evidence="2">HEAT repeat domain-containing protein</fullName>
    </submittedName>
</protein>
<reference evidence="2 3" key="1">
    <citation type="submission" date="2021-03" db="EMBL/GenBank/DDBJ databases">
        <title>Genomic and phenotypic characterization of Chloracidobacterium isolates provides evidence for multiple species.</title>
        <authorList>
            <person name="Saini M.K."/>
            <person name="Costas A.M.G."/>
            <person name="Tank M."/>
            <person name="Bryant D.A."/>
        </authorList>
    </citation>
    <scope>NUCLEOTIDE SEQUENCE [LARGE SCALE GENOMIC DNA]</scope>
    <source>
        <strain evidence="2 3">BV2-C</strain>
    </source>
</reference>
<dbReference type="Pfam" id="PF13646">
    <property type="entry name" value="HEAT_2"/>
    <property type="match status" value="1"/>
</dbReference>
<dbReference type="InterPro" id="IPR004155">
    <property type="entry name" value="PBS_lyase_HEAT"/>
</dbReference>
<gene>
    <name evidence="2" type="ORF">J8C06_03425</name>
</gene>
<keyword evidence="3" id="KW-1185">Reference proteome</keyword>
<dbReference type="RefSeq" id="WP_211429393.1">
    <property type="nucleotide sequence ID" value="NZ_CP072648.1"/>
</dbReference>
<dbReference type="SMART" id="SM00567">
    <property type="entry name" value="EZ_HEAT"/>
    <property type="match status" value="5"/>
</dbReference>
<accession>A0ABX8B987</accession>
<dbReference type="PANTHER" id="PTHR12697:SF38">
    <property type="entry name" value="PBS LYASE HEAT DOMAIN PROTEIN REPEAT-CONTAINING PROTEIN"/>
    <property type="match status" value="1"/>
</dbReference>
<organism evidence="2 3">
    <name type="scientific">Chloracidobacterium validum</name>
    <dbReference type="NCBI Taxonomy" id="2821543"/>
    <lineage>
        <taxon>Bacteria</taxon>
        <taxon>Pseudomonadati</taxon>
        <taxon>Acidobacteriota</taxon>
        <taxon>Terriglobia</taxon>
        <taxon>Terriglobales</taxon>
        <taxon>Acidobacteriaceae</taxon>
        <taxon>Chloracidobacterium</taxon>
    </lineage>
</organism>
<sequence>MSDWLLLISSLLVIVPVGGLGFVLSYRALQARWIEQQRRHYERYRSQLRKLQDAIAQAKSPEDLMTIAQSLQATTRDEVEALKHVIIEAYGEEASDTVRKSLALLYETLGLIADDIQTVRNGTLEEQSRATFRLGRLRHLPALDTLERASRHSSAELRLVAVWALTELADARGIKPVVLALSEANGWQLMQAANRLLDMRLDLTLPLMELLDSAGGVRERRERIMATVLDLITDFGSHARSYINPVTGRQAAIRLLESDSVNLRTRAIRALTALGVESSQEIGSILRALGDKNWEVRAVAARAIGDLQLTAGLSALQDAVSDKAWWVRHNAAQSLKKLGDAGESILLQLLQSEDRFARETVTQVLQSN</sequence>
<dbReference type="SUPFAM" id="SSF48371">
    <property type="entry name" value="ARM repeat"/>
    <property type="match status" value="2"/>
</dbReference>
<dbReference type="InterPro" id="IPR016024">
    <property type="entry name" value="ARM-type_fold"/>
</dbReference>
<evidence type="ECO:0000313" key="2">
    <source>
        <dbReference type="EMBL" id="QUW03503.1"/>
    </source>
</evidence>
<keyword evidence="1" id="KW-1133">Transmembrane helix</keyword>
<keyword evidence="1" id="KW-0812">Transmembrane</keyword>
<proteinExistence type="predicted"/>
<dbReference type="Proteomes" id="UP000676506">
    <property type="component" value="Chromosome 1"/>
</dbReference>
<feature type="transmembrane region" description="Helical" evidence="1">
    <location>
        <begin position="6"/>
        <end position="29"/>
    </location>
</feature>
<keyword evidence="1" id="KW-0472">Membrane</keyword>
<dbReference type="InterPro" id="IPR011989">
    <property type="entry name" value="ARM-like"/>
</dbReference>
<evidence type="ECO:0000256" key="1">
    <source>
        <dbReference type="SAM" id="Phobius"/>
    </source>
</evidence>
<evidence type="ECO:0000313" key="3">
    <source>
        <dbReference type="Proteomes" id="UP000676506"/>
    </source>
</evidence>
<dbReference type="Gene3D" id="1.25.10.10">
    <property type="entry name" value="Leucine-rich Repeat Variant"/>
    <property type="match status" value="2"/>
</dbReference>